<dbReference type="Proteomes" id="UP000722957">
    <property type="component" value="Unassembled WGS sequence"/>
</dbReference>
<comment type="caution">
    <text evidence="1">The sequence shown here is derived from an EMBL/GenBank/DDBJ whole genome shotgun (WGS) entry which is preliminary data.</text>
</comment>
<reference evidence="1 2" key="1">
    <citation type="journal article" date="2021" name="PeerJ">
        <title>Analysis of 44 Vibrio anguillarum genomes reveals high genetic diversity.</title>
        <authorList>
            <person name="Hansen M.J."/>
            <person name="Dalsgaard I."/>
        </authorList>
    </citation>
    <scope>NUCLEOTIDE SEQUENCE [LARGE SCALE GENOMIC DNA]</scope>
    <source>
        <strain evidence="1 2">17-16730-2A</strain>
    </source>
</reference>
<accession>A0ABD4KUJ5</accession>
<evidence type="ECO:0000313" key="1">
    <source>
        <dbReference type="EMBL" id="MBF4275115.1"/>
    </source>
</evidence>
<sequence>MTQVDGLSLTQFQDYFFRSLDIIPLPIVVSQGIISTIEGDNNRQHLYFNQTFVKELGYTIQDIPDISTWFTTVYPDPEYRQEVALRWEKEVHAS</sequence>
<proteinExistence type="predicted"/>
<evidence type="ECO:0000313" key="2">
    <source>
        <dbReference type="Proteomes" id="UP000722957"/>
    </source>
</evidence>
<gene>
    <name evidence="1" type="ORF">EAY07_24525</name>
</gene>
<feature type="non-terminal residue" evidence="1">
    <location>
        <position position="94"/>
    </location>
</feature>
<dbReference type="EMBL" id="RDOM01000877">
    <property type="protein sequence ID" value="MBF4275115.1"/>
    <property type="molecule type" value="Genomic_DNA"/>
</dbReference>
<name>A0ABD4KUJ5_VIBAN</name>
<protein>
    <submittedName>
        <fullName evidence="1">Uncharacterized protein</fullName>
    </submittedName>
</protein>
<dbReference type="AlphaFoldDB" id="A0ABD4KUJ5"/>
<organism evidence="1 2">
    <name type="scientific">Vibrio anguillarum</name>
    <name type="common">Listonella anguillarum</name>
    <dbReference type="NCBI Taxonomy" id="55601"/>
    <lineage>
        <taxon>Bacteria</taxon>
        <taxon>Pseudomonadati</taxon>
        <taxon>Pseudomonadota</taxon>
        <taxon>Gammaproteobacteria</taxon>
        <taxon>Vibrionales</taxon>
        <taxon>Vibrionaceae</taxon>
        <taxon>Vibrio</taxon>
    </lineage>
</organism>